<name>A0A8S0PZC6_OLEEU</name>
<reference evidence="1 2" key="1">
    <citation type="submission" date="2019-12" db="EMBL/GenBank/DDBJ databases">
        <authorList>
            <person name="Alioto T."/>
            <person name="Alioto T."/>
            <person name="Gomez Garrido J."/>
        </authorList>
    </citation>
    <scope>NUCLEOTIDE SEQUENCE [LARGE SCALE GENOMIC DNA]</scope>
</reference>
<evidence type="ECO:0000313" key="1">
    <source>
        <dbReference type="EMBL" id="CAA2960003.1"/>
    </source>
</evidence>
<gene>
    <name evidence="1" type="ORF">OLEA9_A102549</name>
</gene>
<protein>
    <submittedName>
        <fullName evidence="1">Uncharacterized protein</fullName>
    </submittedName>
</protein>
<organism evidence="1 2">
    <name type="scientific">Olea europaea subsp. europaea</name>
    <dbReference type="NCBI Taxonomy" id="158383"/>
    <lineage>
        <taxon>Eukaryota</taxon>
        <taxon>Viridiplantae</taxon>
        <taxon>Streptophyta</taxon>
        <taxon>Embryophyta</taxon>
        <taxon>Tracheophyta</taxon>
        <taxon>Spermatophyta</taxon>
        <taxon>Magnoliopsida</taxon>
        <taxon>eudicotyledons</taxon>
        <taxon>Gunneridae</taxon>
        <taxon>Pentapetalae</taxon>
        <taxon>asterids</taxon>
        <taxon>lamiids</taxon>
        <taxon>Lamiales</taxon>
        <taxon>Oleaceae</taxon>
        <taxon>Oleeae</taxon>
        <taxon>Olea</taxon>
    </lineage>
</organism>
<sequence length="91" mass="10072">MIAFGAILRDHMGNVVAAWSIKVAGYYSTEELDALANEKGYLHLAPNAFVSLNILTLYIEVSYGLCYYIPTRGVQRVELAYFAIRGPLVNA</sequence>
<proteinExistence type="predicted"/>
<evidence type="ECO:0000313" key="2">
    <source>
        <dbReference type="Proteomes" id="UP000594638"/>
    </source>
</evidence>
<keyword evidence="2" id="KW-1185">Reference proteome</keyword>
<dbReference type="Gramene" id="OE9A102549T1">
    <property type="protein sequence ID" value="OE9A102549C1"/>
    <property type="gene ID" value="OE9A102549"/>
</dbReference>
<comment type="caution">
    <text evidence="1">The sequence shown here is derived from an EMBL/GenBank/DDBJ whole genome shotgun (WGS) entry which is preliminary data.</text>
</comment>
<dbReference type="EMBL" id="CACTIH010000362">
    <property type="protein sequence ID" value="CAA2960003.1"/>
    <property type="molecule type" value="Genomic_DNA"/>
</dbReference>
<accession>A0A8S0PZC6</accession>
<dbReference type="Proteomes" id="UP000594638">
    <property type="component" value="Unassembled WGS sequence"/>
</dbReference>
<dbReference type="AlphaFoldDB" id="A0A8S0PZC6"/>